<gene>
    <name evidence="5" type="ORF">RHRU231_540039</name>
</gene>
<organism evidence="5 6">
    <name type="scientific">Rhodococcus ruber</name>
    <dbReference type="NCBI Taxonomy" id="1830"/>
    <lineage>
        <taxon>Bacteria</taxon>
        <taxon>Bacillati</taxon>
        <taxon>Actinomycetota</taxon>
        <taxon>Actinomycetes</taxon>
        <taxon>Mycobacteriales</taxon>
        <taxon>Nocardiaceae</taxon>
        <taxon>Rhodococcus</taxon>
    </lineage>
</organism>
<dbReference type="RefSeq" id="WP_010595937.1">
    <property type="nucleotide sequence ID" value="NZ_CP024315.1"/>
</dbReference>
<dbReference type="InterPro" id="IPR029016">
    <property type="entry name" value="GAF-like_dom_sf"/>
</dbReference>
<keyword evidence="2" id="KW-0418">Kinase</keyword>
<evidence type="ECO:0000313" key="6">
    <source>
        <dbReference type="Proteomes" id="UP000042997"/>
    </source>
</evidence>
<dbReference type="KEGG" id="rrz:CS378_17025"/>
<dbReference type="SMART" id="SM01012">
    <property type="entry name" value="ANTAR"/>
    <property type="match status" value="1"/>
</dbReference>
<dbReference type="Gene3D" id="3.30.450.40">
    <property type="match status" value="1"/>
</dbReference>
<dbReference type="GeneID" id="66833619"/>
<dbReference type="PIRSF" id="PIRSF036625">
    <property type="entry name" value="GAF_ANTAR"/>
    <property type="match status" value="1"/>
</dbReference>
<dbReference type="SUPFAM" id="SSF52172">
    <property type="entry name" value="CheY-like"/>
    <property type="match status" value="1"/>
</dbReference>
<dbReference type="AlphaFoldDB" id="A0A098BN97"/>
<dbReference type="PROSITE" id="PS50921">
    <property type="entry name" value="ANTAR"/>
    <property type="match status" value="1"/>
</dbReference>
<name>A0A098BN97_9NOCA</name>
<evidence type="ECO:0000313" key="5">
    <source>
        <dbReference type="EMBL" id="CDZ89692.1"/>
    </source>
</evidence>
<dbReference type="InterPro" id="IPR036388">
    <property type="entry name" value="WH-like_DNA-bd_sf"/>
</dbReference>
<dbReference type="GO" id="GO:0003723">
    <property type="term" value="F:RNA binding"/>
    <property type="evidence" value="ECO:0007669"/>
    <property type="project" value="InterPro"/>
</dbReference>
<accession>A0A098BN97</accession>
<dbReference type="Pfam" id="PF03861">
    <property type="entry name" value="ANTAR"/>
    <property type="match status" value="1"/>
</dbReference>
<sequence>MTPPRKPESDALAAVYAGMSGLALSEQTLSSVVELTTSLTKDTLPGSVGAGITLLAGDGAETTTAATDPVVERLDALQYELGEGPCLTALRDRVMVRVDDLATESRWPRWSALAARAGMGAVLSAPLVSADRTLGAIKVYSARPHAYTGASEDLLRRFAAQVALLLANASTLAGSERLGDQLKEALRTRDLIATAKGIVMLREHLGADEALRWMLASAEREHTPMREVAAAILATVFEQS</sequence>
<evidence type="ECO:0000256" key="2">
    <source>
        <dbReference type="ARBA" id="ARBA00022777"/>
    </source>
</evidence>
<proteinExistence type="predicted"/>
<keyword evidence="1" id="KW-0808">Transferase</keyword>
<dbReference type="SMART" id="SM00065">
    <property type="entry name" value="GAF"/>
    <property type="match status" value="1"/>
</dbReference>
<dbReference type="InterPro" id="IPR012074">
    <property type="entry name" value="GAF_ANTAR"/>
</dbReference>
<keyword evidence="3" id="KW-0805">Transcription regulation</keyword>
<dbReference type="eggNOG" id="COG2203">
    <property type="taxonomic scope" value="Bacteria"/>
</dbReference>
<dbReference type="InterPro" id="IPR011006">
    <property type="entry name" value="CheY-like_superfamily"/>
</dbReference>
<dbReference type="InterPro" id="IPR003018">
    <property type="entry name" value="GAF"/>
</dbReference>
<dbReference type="SUPFAM" id="SSF55781">
    <property type="entry name" value="GAF domain-like"/>
    <property type="match status" value="1"/>
</dbReference>
<dbReference type="EMBL" id="CCSD01000066">
    <property type="protein sequence ID" value="CDZ89692.1"/>
    <property type="molecule type" value="Genomic_DNA"/>
</dbReference>
<reference evidence="5 6" key="1">
    <citation type="journal article" date="2014" name="Genome Announc.">
        <title>Draft Genome Sequence of Propane- and Butane-Oxidizing Actinobacterium Rhodococcus ruber IEGM 231.</title>
        <authorList>
            <person name="Ivshina I.B."/>
            <person name="Kuyukina M.S."/>
            <person name="Krivoruchko A.V."/>
            <person name="Barbe V."/>
            <person name="Fischer C."/>
        </authorList>
    </citation>
    <scope>NUCLEOTIDE SEQUENCE [LARGE SCALE GENOMIC DNA]</scope>
</reference>
<dbReference type="OrthoDB" id="4929862at2"/>
<dbReference type="Pfam" id="PF13185">
    <property type="entry name" value="GAF_2"/>
    <property type="match status" value="1"/>
</dbReference>
<evidence type="ECO:0000256" key="4">
    <source>
        <dbReference type="ARBA" id="ARBA00023163"/>
    </source>
</evidence>
<keyword evidence="4" id="KW-0804">Transcription</keyword>
<protein>
    <submittedName>
        <fullName evidence="5">Uncharacterized protein</fullName>
    </submittedName>
</protein>
<dbReference type="Proteomes" id="UP000042997">
    <property type="component" value="Unassembled WGS sequence"/>
</dbReference>
<evidence type="ECO:0000256" key="3">
    <source>
        <dbReference type="ARBA" id="ARBA00023015"/>
    </source>
</evidence>
<dbReference type="GO" id="GO:0016301">
    <property type="term" value="F:kinase activity"/>
    <property type="evidence" value="ECO:0007669"/>
    <property type="project" value="UniProtKB-KW"/>
</dbReference>
<evidence type="ECO:0000256" key="1">
    <source>
        <dbReference type="ARBA" id="ARBA00022679"/>
    </source>
</evidence>
<dbReference type="InterPro" id="IPR005561">
    <property type="entry name" value="ANTAR"/>
</dbReference>
<dbReference type="Gene3D" id="1.10.10.10">
    <property type="entry name" value="Winged helix-like DNA-binding domain superfamily/Winged helix DNA-binding domain"/>
    <property type="match status" value="1"/>
</dbReference>